<organism evidence="4 5">
    <name type="scientific">Arenibacter certesii</name>
    <dbReference type="NCBI Taxonomy" id="228955"/>
    <lineage>
        <taxon>Bacteria</taxon>
        <taxon>Pseudomonadati</taxon>
        <taxon>Bacteroidota</taxon>
        <taxon>Flavobacteriia</taxon>
        <taxon>Flavobacteriales</taxon>
        <taxon>Flavobacteriaceae</taxon>
        <taxon>Arenibacter</taxon>
    </lineage>
</organism>
<evidence type="ECO:0000313" key="4">
    <source>
        <dbReference type="EMBL" id="GGW44429.1"/>
    </source>
</evidence>
<dbReference type="SUPFAM" id="SSF51391">
    <property type="entry name" value="Thiamin phosphate synthase"/>
    <property type="match status" value="1"/>
</dbReference>
<dbReference type="InterPro" id="IPR036206">
    <property type="entry name" value="ThiamineP_synth_sf"/>
</dbReference>
<dbReference type="PANTHER" id="PTHR20857:SF15">
    <property type="entry name" value="THIAMINE-PHOSPHATE SYNTHASE"/>
    <property type="match status" value="1"/>
</dbReference>
<dbReference type="AlphaFoldDB" id="A0A918J3A1"/>
<keyword evidence="5" id="KW-1185">Reference proteome</keyword>
<evidence type="ECO:0000256" key="1">
    <source>
        <dbReference type="ARBA" id="ARBA00004948"/>
    </source>
</evidence>
<feature type="domain" description="Thiamine phosphate synthase/TenI" evidence="3">
    <location>
        <begin position="15"/>
        <end position="187"/>
    </location>
</feature>
<evidence type="ECO:0000313" key="5">
    <source>
        <dbReference type="Proteomes" id="UP000634668"/>
    </source>
</evidence>
<evidence type="ECO:0000256" key="2">
    <source>
        <dbReference type="ARBA" id="ARBA00022977"/>
    </source>
</evidence>
<dbReference type="Proteomes" id="UP000634668">
    <property type="component" value="Unassembled WGS sequence"/>
</dbReference>
<dbReference type="RefSeq" id="WP_026814273.1">
    <property type="nucleotide sequence ID" value="NZ_BMWP01000025.1"/>
</dbReference>
<reference evidence="4" key="2">
    <citation type="submission" date="2020-09" db="EMBL/GenBank/DDBJ databases">
        <authorList>
            <person name="Sun Q."/>
            <person name="Kim S."/>
        </authorList>
    </citation>
    <scope>NUCLEOTIDE SEQUENCE</scope>
    <source>
        <strain evidence="4">KCTC 12113</strain>
    </source>
</reference>
<dbReference type="CDD" id="cd00564">
    <property type="entry name" value="TMP_TenI"/>
    <property type="match status" value="1"/>
</dbReference>
<protein>
    <recommendedName>
        <fullName evidence="3">Thiamine phosphate synthase/TenI domain-containing protein</fullName>
    </recommendedName>
</protein>
<dbReference type="GO" id="GO:0009228">
    <property type="term" value="P:thiamine biosynthetic process"/>
    <property type="evidence" value="ECO:0007669"/>
    <property type="project" value="UniProtKB-KW"/>
</dbReference>
<dbReference type="EMBL" id="BMWP01000025">
    <property type="protein sequence ID" value="GGW44429.1"/>
    <property type="molecule type" value="Genomic_DNA"/>
</dbReference>
<dbReference type="GO" id="GO:0005737">
    <property type="term" value="C:cytoplasm"/>
    <property type="evidence" value="ECO:0007669"/>
    <property type="project" value="TreeGrafter"/>
</dbReference>
<dbReference type="Pfam" id="PF02581">
    <property type="entry name" value="TMP-TENI"/>
    <property type="match status" value="1"/>
</dbReference>
<comment type="caution">
    <text evidence="4">The sequence shown here is derived from an EMBL/GenBank/DDBJ whole genome shotgun (WGS) entry which is preliminary data.</text>
</comment>
<keyword evidence="2" id="KW-0784">Thiamine biosynthesis</keyword>
<gene>
    <name evidence="4" type="ORF">GCM10007383_31090</name>
</gene>
<reference evidence="4" key="1">
    <citation type="journal article" date="2014" name="Int. J. Syst. Evol. Microbiol.">
        <title>Complete genome sequence of Corynebacterium casei LMG S-19264T (=DSM 44701T), isolated from a smear-ripened cheese.</title>
        <authorList>
            <consortium name="US DOE Joint Genome Institute (JGI-PGF)"/>
            <person name="Walter F."/>
            <person name="Albersmeier A."/>
            <person name="Kalinowski J."/>
            <person name="Ruckert C."/>
        </authorList>
    </citation>
    <scope>NUCLEOTIDE SEQUENCE</scope>
    <source>
        <strain evidence="4">KCTC 12113</strain>
    </source>
</reference>
<dbReference type="InterPro" id="IPR013785">
    <property type="entry name" value="Aldolase_TIM"/>
</dbReference>
<accession>A0A918J3A1</accession>
<dbReference type="Gene3D" id="3.20.20.70">
    <property type="entry name" value="Aldolase class I"/>
    <property type="match status" value="1"/>
</dbReference>
<proteinExistence type="predicted"/>
<dbReference type="InterPro" id="IPR022998">
    <property type="entry name" value="ThiamineP_synth_TenI"/>
</dbReference>
<name>A0A918J3A1_9FLAO</name>
<dbReference type="PANTHER" id="PTHR20857">
    <property type="entry name" value="THIAMINE-PHOSPHATE PYROPHOSPHORYLASE"/>
    <property type="match status" value="1"/>
</dbReference>
<comment type="pathway">
    <text evidence="1">Cofactor biosynthesis; thiamine diphosphate biosynthesis.</text>
</comment>
<dbReference type="GO" id="GO:0004789">
    <property type="term" value="F:thiamine-phosphate diphosphorylase activity"/>
    <property type="evidence" value="ECO:0007669"/>
    <property type="project" value="TreeGrafter"/>
</dbReference>
<evidence type="ECO:0000259" key="3">
    <source>
        <dbReference type="Pfam" id="PF02581"/>
    </source>
</evidence>
<sequence length="221" mass="24755">MTISKLHYISQGNSPTEHLEHIQKACTSGIELVQLGLGKVSDKKMMKLAQEAREITSHFQTRLIINNDYRIAKEIKADGIFLENRDVCPALTRKQLYTWQIIGGKATTLQDCETLLDKKVDYICLGPYRSATANPNMSQPLGINGYTAIVEILKTDTPIIGFGEITIDDIATILETGISGLAVSEEITRNFNSIRKFNQLLNASSTQEQRYTFTQNKKDNL</sequence>